<reference evidence="8" key="2">
    <citation type="submission" date="2017-05" db="EMBL/GenBank/DDBJ databases">
        <authorList>
            <person name="Song R."/>
            <person name="Chenine A.L."/>
            <person name="Ruprecht R.M."/>
        </authorList>
    </citation>
    <scope>NUCLEOTIDE SEQUENCE</scope>
    <source>
        <strain evidence="8">SCGC AB-777_F03</strain>
    </source>
</reference>
<sequence>MIICITGVPGVGKSTIAKRLAKEINAVLIDINDFAIKNNLYEEYDEAEQTYIVDENKLFQEIDNYIKNLNSKYIIIEGNFAHLYDKGDLYIVIRADPNILYERLSKERNYTYHKIFTNIWAMNLEVIEDELEEMKKEYYVFYNNKEDDINNIIKEIKRLIENKEKSNQ</sequence>
<keyword evidence="4" id="KW-0547">Nucleotide-binding</keyword>
<name>A0A2T9WKW6_NANST</name>
<dbReference type="GO" id="GO:0004017">
    <property type="term" value="F:AMP kinase activity"/>
    <property type="evidence" value="ECO:0007669"/>
    <property type="project" value="InterPro"/>
</dbReference>
<dbReference type="InterPro" id="IPR020618">
    <property type="entry name" value="Adenyl_kinase_AK6"/>
</dbReference>
<dbReference type="Proteomes" id="UP000245509">
    <property type="component" value="Unassembled WGS sequence"/>
</dbReference>
<dbReference type="GO" id="GO:0016887">
    <property type="term" value="F:ATP hydrolysis activity"/>
    <property type="evidence" value="ECO:0007669"/>
    <property type="project" value="InterPro"/>
</dbReference>
<dbReference type="AlphaFoldDB" id="A0A2T9WKW6"/>
<proteinExistence type="predicted"/>
<dbReference type="EMBL" id="QEFP01000010">
    <property type="protein sequence ID" value="PVU68480.1"/>
    <property type="molecule type" value="Genomic_DNA"/>
</dbReference>
<accession>A0A2T9WKW6</accession>
<keyword evidence="6" id="KW-0067">ATP-binding</keyword>
<reference evidence="7" key="3">
    <citation type="submission" date="2017-05" db="EMBL/GenBank/DDBJ databases">
        <authorList>
            <person name="Munson-Mcgee J.H."/>
        </authorList>
    </citation>
    <scope>NUCLEOTIDE SEQUENCE</scope>
    <source>
        <strain evidence="7">SCGC AB-777_F03</strain>
    </source>
</reference>
<evidence type="ECO:0000256" key="1">
    <source>
        <dbReference type="ARBA" id="ARBA00022517"/>
    </source>
</evidence>
<gene>
    <name evidence="7" type="ORF">DDW03_000095</name>
    <name evidence="8" type="ORF">DDW03_02285</name>
</gene>
<keyword evidence="5 7" id="KW-0418">Kinase</keyword>
<organism evidence="8">
    <name type="scientific">Nanobsidianus stetteri</name>
    <dbReference type="NCBI Taxonomy" id="1294122"/>
    <lineage>
        <taxon>Archaea</taxon>
        <taxon>Nanobdellota</taxon>
        <taxon>Candidatus Nanoarchaeia</taxon>
        <taxon>Nanoarchaeales</taxon>
        <taxon>Nanopusillaceae</taxon>
        <taxon>Candidatus Nanobsidianus</taxon>
    </lineage>
</organism>
<evidence type="ECO:0000313" key="7">
    <source>
        <dbReference type="EMBL" id="MCC5446811.1"/>
    </source>
</evidence>
<dbReference type="Gene3D" id="3.40.50.300">
    <property type="entry name" value="P-loop containing nucleotide triphosphate hydrolases"/>
    <property type="match status" value="1"/>
</dbReference>
<dbReference type="EMBL" id="QEFP02000001">
    <property type="protein sequence ID" value="MCC5446811.1"/>
    <property type="molecule type" value="Genomic_DNA"/>
</dbReference>
<keyword evidence="2" id="KW-0698">rRNA processing</keyword>
<evidence type="ECO:0000256" key="5">
    <source>
        <dbReference type="ARBA" id="ARBA00022777"/>
    </source>
</evidence>
<evidence type="ECO:0000313" key="8">
    <source>
        <dbReference type="EMBL" id="PVU68480.1"/>
    </source>
</evidence>
<comment type="caution">
    <text evidence="8">The sequence shown here is derived from an EMBL/GenBank/DDBJ whole genome shotgun (WGS) entry which is preliminary data.</text>
</comment>
<evidence type="ECO:0000256" key="6">
    <source>
        <dbReference type="ARBA" id="ARBA00022840"/>
    </source>
</evidence>
<reference evidence="8" key="1">
    <citation type="journal article" date="2015" name="Appl. Environ. Microbiol.">
        <title>Nanoarchaeota, Their Sulfolobales Host, and Nanoarchaeota Virus Distribution across Yellowstone National Park Hot Springs.</title>
        <authorList>
            <person name="Munson-McGee J.H."/>
            <person name="Field E.K."/>
            <person name="Bateson M."/>
            <person name="Rooney C."/>
            <person name="Stepanauskas R."/>
            <person name="Young M.J."/>
        </authorList>
    </citation>
    <scope>NUCLEOTIDE SEQUENCE [LARGE SCALE GENOMIC DNA]</scope>
    <source>
        <strain evidence="8">SCGC AB-777_F03</strain>
    </source>
</reference>
<dbReference type="GO" id="GO:0005524">
    <property type="term" value="F:ATP binding"/>
    <property type="evidence" value="ECO:0007669"/>
    <property type="project" value="UniProtKB-KW"/>
</dbReference>
<evidence type="ECO:0000256" key="4">
    <source>
        <dbReference type="ARBA" id="ARBA00022741"/>
    </source>
</evidence>
<dbReference type="PANTHER" id="PTHR12595:SF0">
    <property type="entry name" value="ADENYLATE KINASE ISOENZYME 6"/>
    <property type="match status" value="1"/>
</dbReference>
<evidence type="ECO:0000256" key="2">
    <source>
        <dbReference type="ARBA" id="ARBA00022552"/>
    </source>
</evidence>
<reference evidence="7" key="4">
    <citation type="submission" date="2021-11" db="EMBL/GenBank/DDBJ databases">
        <authorList>
            <person name="Munson-Mcgee J."/>
            <person name="Field E."/>
            <person name="Bateson M."/>
            <person name="Rooney C."/>
            <person name="Stepanauskas R."/>
            <person name="Young M."/>
        </authorList>
    </citation>
    <scope>NUCLEOTIDE SEQUENCE</scope>
    <source>
        <strain evidence="7">SCGC AB-777_F03</strain>
    </source>
</reference>
<dbReference type="RefSeq" id="WP_228615029.1">
    <property type="nucleotide sequence ID" value="NZ_QEFP02000001.1"/>
</dbReference>
<protein>
    <submittedName>
        <fullName evidence="7">Adenylate kinase family protein</fullName>
    </submittedName>
</protein>
<dbReference type="PANTHER" id="PTHR12595">
    <property type="entry name" value="POS9-ACTIVATING FACTOR FAP7-RELATED"/>
    <property type="match status" value="1"/>
</dbReference>
<dbReference type="GO" id="GO:0006364">
    <property type="term" value="P:rRNA processing"/>
    <property type="evidence" value="ECO:0007669"/>
    <property type="project" value="UniProtKB-KW"/>
</dbReference>
<dbReference type="Pfam" id="PF13238">
    <property type="entry name" value="AAA_18"/>
    <property type="match status" value="1"/>
</dbReference>
<dbReference type="InterPro" id="IPR027417">
    <property type="entry name" value="P-loop_NTPase"/>
</dbReference>
<evidence type="ECO:0000256" key="3">
    <source>
        <dbReference type="ARBA" id="ARBA00022679"/>
    </source>
</evidence>
<keyword evidence="1" id="KW-0690">Ribosome biogenesis</keyword>
<dbReference type="SUPFAM" id="SSF52540">
    <property type="entry name" value="P-loop containing nucleoside triphosphate hydrolases"/>
    <property type="match status" value="1"/>
</dbReference>
<keyword evidence="3" id="KW-0808">Transferase</keyword>